<keyword evidence="4" id="KW-1185">Reference proteome</keyword>
<feature type="transmembrane region" description="Helical" evidence="1">
    <location>
        <begin position="137"/>
        <end position="160"/>
    </location>
</feature>
<dbReference type="Gene3D" id="3.30.565.10">
    <property type="entry name" value="Histidine kinase-like ATPase, C-terminal domain"/>
    <property type="match status" value="1"/>
</dbReference>
<keyword evidence="1" id="KW-0472">Membrane</keyword>
<dbReference type="InterPro" id="IPR036890">
    <property type="entry name" value="HATPase_C_sf"/>
</dbReference>
<organism evidence="3 4">
    <name type="scientific">Clostridium gelidum</name>
    <dbReference type="NCBI Taxonomy" id="704125"/>
    <lineage>
        <taxon>Bacteria</taxon>
        <taxon>Bacillati</taxon>
        <taxon>Bacillota</taxon>
        <taxon>Clostridia</taxon>
        <taxon>Eubacteriales</taxon>
        <taxon>Clostridiaceae</taxon>
        <taxon>Clostridium</taxon>
    </lineage>
</organism>
<dbReference type="PANTHER" id="PTHR40448:SF1">
    <property type="entry name" value="TWO-COMPONENT SENSOR HISTIDINE KINASE"/>
    <property type="match status" value="1"/>
</dbReference>
<sequence>MLNSFIINSIDTFNIIFLWTVLNKKNNNVFKLVFSVLILTILVTIIEQLGLNLIAIYLIDVITIKIIYKKALKDVILGFFLVLLIEMSLQLILSLIINRFIYNEILRIMIIELIILVGVIIFSKINSLGKNIKFENINNNILICFILICSIYAIVLKIIWNYDNTIILNNLGVSVIIISLLAISQMIIYLYIIKEIREKEKLKIKNEYNSVIDETVQEIKQRQHDFINYKNTIRGIVEVLDEKDIRKAIVNYMKDEDTYDNKINELIYIDNVVIRSIIYRNMCKAKRHNINFKYQIANNVLDHILGYNEISNVLNNLLNNAFDEVIKDECTEKNIQIKILNKNKTPHLIVKNQIANSSDINLNEMFTSGYSTKSISTRGYGLYNVQQIINSHNGYIKIKVEFEEIIFDIYFNNSSG</sequence>
<dbReference type="PANTHER" id="PTHR40448">
    <property type="entry name" value="TWO-COMPONENT SENSOR HISTIDINE KINASE"/>
    <property type="match status" value="1"/>
</dbReference>
<protein>
    <recommendedName>
        <fullName evidence="2">Sensor histidine kinase NatK-like C-terminal domain-containing protein</fullName>
    </recommendedName>
</protein>
<evidence type="ECO:0000313" key="3">
    <source>
        <dbReference type="EMBL" id="BCZ44253.1"/>
    </source>
</evidence>
<proteinExistence type="predicted"/>
<dbReference type="SUPFAM" id="SSF55874">
    <property type="entry name" value="ATPase domain of HSP90 chaperone/DNA topoisomerase II/histidine kinase"/>
    <property type="match status" value="1"/>
</dbReference>
<feature type="domain" description="Sensor histidine kinase NatK-like C-terminal" evidence="2">
    <location>
        <begin position="309"/>
        <end position="410"/>
    </location>
</feature>
<dbReference type="InterPro" id="IPR032834">
    <property type="entry name" value="NatK-like_C"/>
</dbReference>
<keyword evidence="1" id="KW-1133">Transmembrane helix</keyword>
<evidence type="ECO:0000259" key="2">
    <source>
        <dbReference type="Pfam" id="PF14501"/>
    </source>
</evidence>
<reference evidence="4" key="1">
    <citation type="submission" date="2021-07" db="EMBL/GenBank/DDBJ databases">
        <title>Complete genome sequencing of a Clostridium isolate.</title>
        <authorList>
            <person name="Ueki A."/>
            <person name="Tonouchi A."/>
        </authorList>
    </citation>
    <scope>NUCLEOTIDE SEQUENCE [LARGE SCALE GENOMIC DNA]</scope>
    <source>
        <strain evidence="4">C5S11</strain>
    </source>
</reference>
<keyword evidence="1" id="KW-0812">Transmembrane</keyword>
<dbReference type="Proteomes" id="UP000824633">
    <property type="component" value="Chromosome"/>
</dbReference>
<gene>
    <name evidence="3" type="ORF">psyc5s11_03200</name>
</gene>
<name>A0ABM7SX88_9CLOT</name>
<feature type="transmembrane region" description="Helical" evidence="1">
    <location>
        <begin position="75"/>
        <end position="93"/>
    </location>
</feature>
<feature type="transmembrane region" description="Helical" evidence="1">
    <location>
        <begin position="105"/>
        <end position="125"/>
    </location>
</feature>
<evidence type="ECO:0000256" key="1">
    <source>
        <dbReference type="SAM" id="Phobius"/>
    </source>
</evidence>
<dbReference type="EMBL" id="AP024849">
    <property type="protein sequence ID" value="BCZ44253.1"/>
    <property type="molecule type" value="Genomic_DNA"/>
</dbReference>
<feature type="transmembrane region" description="Helical" evidence="1">
    <location>
        <begin position="29"/>
        <end position="46"/>
    </location>
</feature>
<feature type="transmembrane region" description="Helical" evidence="1">
    <location>
        <begin position="166"/>
        <end position="193"/>
    </location>
</feature>
<dbReference type="Pfam" id="PF14501">
    <property type="entry name" value="HATPase_c_5"/>
    <property type="match status" value="1"/>
</dbReference>
<evidence type="ECO:0000313" key="4">
    <source>
        <dbReference type="Proteomes" id="UP000824633"/>
    </source>
</evidence>
<feature type="transmembrane region" description="Helical" evidence="1">
    <location>
        <begin position="6"/>
        <end position="22"/>
    </location>
</feature>
<accession>A0ABM7SX88</accession>